<protein>
    <recommendedName>
        <fullName evidence="4">Sperm-specific antigen 2 C-terminal domain-containing protein</fullName>
    </recommendedName>
</protein>
<sequence>MEVEQLQSLRSAVREELQELEQQLEDRLMEVTHHTQHRSLHRDGSVDSLSTASALRAMEPVSDLLREQLYLQSELSYDGNAPSTDCSSRSSSPVRGGSGEQRGGVYRASININPAPPRRPNTHTEEEKEGKRDGGGGEGEGGEVQEEEGAAGGVRVGNLQQLIREIRESVAQEVRQEIYSELLAAVSPRRSPLPGSKHPQ</sequence>
<feature type="domain" description="Sperm-specific antigen 2 C-terminal" evidence="4">
    <location>
        <begin position="2"/>
        <end position="31"/>
    </location>
</feature>
<proteinExistence type="predicted"/>
<organism evidence="5 6">
    <name type="scientific">Perca fluviatilis</name>
    <name type="common">European perch</name>
    <dbReference type="NCBI Taxonomy" id="8168"/>
    <lineage>
        <taxon>Eukaryota</taxon>
        <taxon>Metazoa</taxon>
        <taxon>Chordata</taxon>
        <taxon>Craniata</taxon>
        <taxon>Vertebrata</taxon>
        <taxon>Euteleostomi</taxon>
        <taxon>Actinopterygii</taxon>
        <taxon>Neopterygii</taxon>
        <taxon>Teleostei</taxon>
        <taxon>Neoteleostei</taxon>
        <taxon>Acanthomorphata</taxon>
        <taxon>Eupercaria</taxon>
        <taxon>Perciformes</taxon>
        <taxon>Percoidei</taxon>
        <taxon>Percidae</taxon>
        <taxon>Percinae</taxon>
        <taxon>Perca</taxon>
    </lineage>
</organism>
<dbReference type="AlphaFoldDB" id="A0A6A5E366"/>
<dbReference type="Pfam" id="PF14723">
    <property type="entry name" value="SSFA2_C"/>
    <property type="match status" value="1"/>
</dbReference>
<dbReference type="InterPro" id="IPR029326">
    <property type="entry name" value="SSFA2_C"/>
</dbReference>
<feature type="compositionally biased region" description="Acidic residues" evidence="3">
    <location>
        <begin position="140"/>
        <end position="149"/>
    </location>
</feature>
<feature type="compositionally biased region" description="Basic and acidic residues" evidence="3">
    <location>
        <begin position="122"/>
        <end position="135"/>
    </location>
</feature>
<feature type="region of interest" description="Disordered" evidence="3">
    <location>
        <begin position="76"/>
        <end position="155"/>
    </location>
</feature>
<keyword evidence="1 2" id="KW-0175">Coiled coil</keyword>
<reference evidence="5 6" key="1">
    <citation type="submission" date="2019-06" db="EMBL/GenBank/DDBJ databases">
        <title>A chromosome-scale genome assembly of the European perch, Perca fluviatilis.</title>
        <authorList>
            <person name="Roques C."/>
            <person name="Zahm M."/>
            <person name="Cabau C."/>
            <person name="Klopp C."/>
            <person name="Bouchez O."/>
            <person name="Donnadieu C."/>
            <person name="Kuhl H."/>
            <person name="Gislard M."/>
            <person name="Guendouz S."/>
            <person name="Journot L."/>
            <person name="Haffray P."/>
            <person name="Bestin A."/>
            <person name="Morvezen R."/>
            <person name="Feron R."/>
            <person name="Wen M."/>
            <person name="Jouanno E."/>
            <person name="Herpin A."/>
            <person name="Schartl M."/>
            <person name="Postlethwait J."/>
            <person name="Schaerlinger B."/>
            <person name="Chardard D."/>
            <person name="Lecocq T."/>
            <person name="Poncet C."/>
            <person name="Jaffrelo L."/>
            <person name="Lampietro C."/>
            <person name="Guiguen Y."/>
        </authorList>
    </citation>
    <scope>NUCLEOTIDE SEQUENCE [LARGE SCALE GENOMIC DNA]</scope>
    <source>
        <tissue evidence="5">Blood</tissue>
    </source>
</reference>
<evidence type="ECO:0000256" key="1">
    <source>
        <dbReference type="ARBA" id="ARBA00023054"/>
    </source>
</evidence>
<evidence type="ECO:0000313" key="5">
    <source>
        <dbReference type="EMBL" id="KAF1382821.1"/>
    </source>
</evidence>
<feature type="compositionally biased region" description="Polar residues" evidence="3">
    <location>
        <begin position="76"/>
        <end position="86"/>
    </location>
</feature>
<evidence type="ECO:0000313" key="6">
    <source>
        <dbReference type="Proteomes" id="UP000465112"/>
    </source>
</evidence>
<feature type="coiled-coil region" evidence="2">
    <location>
        <begin position="3"/>
        <end position="34"/>
    </location>
</feature>
<evidence type="ECO:0000256" key="3">
    <source>
        <dbReference type="SAM" id="MobiDB-lite"/>
    </source>
</evidence>
<evidence type="ECO:0000256" key="2">
    <source>
        <dbReference type="SAM" id="Coils"/>
    </source>
</evidence>
<name>A0A6A5E366_PERFL</name>
<accession>A0A6A5E366</accession>
<keyword evidence="6" id="KW-1185">Reference proteome</keyword>
<evidence type="ECO:0000259" key="4">
    <source>
        <dbReference type="Pfam" id="PF14723"/>
    </source>
</evidence>
<dbReference type="EMBL" id="VHII01000012">
    <property type="protein sequence ID" value="KAF1382821.1"/>
    <property type="molecule type" value="Genomic_DNA"/>
</dbReference>
<dbReference type="PANTHER" id="PTHR17469:SF11">
    <property type="entry name" value="PROTEIN ITPRID2"/>
    <property type="match status" value="1"/>
</dbReference>
<gene>
    <name evidence="5" type="ORF">PFLUV_G00147770</name>
</gene>
<comment type="caution">
    <text evidence="5">The sequence shown here is derived from an EMBL/GenBank/DDBJ whole genome shotgun (WGS) entry which is preliminary data.</text>
</comment>
<dbReference type="Proteomes" id="UP000465112">
    <property type="component" value="Chromosome 12"/>
</dbReference>
<dbReference type="InterPro" id="IPR043444">
    <property type="entry name" value="TESPA1-like"/>
</dbReference>
<dbReference type="PANTHER" id="PTHR17469">
    <property type="entry name" value="SPERM SPECIFIC ANTIGEN 2-RELATED"/>
    <property type="match status" value="1"/>
</dbReference>